<reference evidence="2 3" key="1">
    <citation type="journal article" date="2018" name="Genome Announc.">
        <title>Draft Genome Sequence of "Candidatus Phycosocius bacilliformis," an Alphaproteobacterial Ectosymbiont of the Hydrocarbon-Producing Green Alga Botryococcus braunii.</title>
        <authorList>
            <person name="Tanabe Y."/>
            <person name="Yamaguchi H."/>
            <person name="Watanabe M.M."/>
        </authorList>
    </citation>
    <scope>NUCLEOTIDE SEQUENCE [LARGE SCALE GENOMIC DNA]</scope>
    <source>
        <strain evidence="2 3">BOTRYCO-2</strain>
    </source>
</reference>
<name>A0A2P2ECI2_9PROT</name>
<protein>
    <submittedName>
        <fullName evidence="2">Chromosome partition protein Smc</fullName>
    </submittedName>
</protein>
<dbReference type="EMBL" id="BFBR01000007">
    <property type="protein sequence ID" value="GBF58744.1"/>
    <property type="molecule type" value="Genomic_DNA"/>
</dbReference>
<accession>A0A2P2ECI2</accession>
<keyword evidence="1" id="KW-0175">Coiled coil</keyword>
<sequence>MATIMNIFSRLGSSGTERQDAEFDTQIGEKSAANTSIQDIAAFELLGQHQQMISNGVDSVIKDLDTVAALVGQLSHIKGDMARTFESHRKMALELADVIKDKERAEAGLRDKSTQNESLTADLRSTRANLEETARNFGKAKSELEALENRFHLLGVSKKDVDDQLQRLQSQLTSIQDEATSLEREVAGLRENGSVQASRISELTEKYNDANNKCIFLTNKCEALELNLQEKISEMVGLRELVDLLTQEKETALVYGRQKEMEATQARTEANRLFQQNQQDKKTREIDANNLRLELDTVRSNLKTHQDLVAELRNMNERLTADLELAEERNKTLTANNNRREALITRISAKLEATATARSQIEQSRAVMSSRLETITQILAERESDVKRLESELELALSRHHEHAGMADDKIEALNNRVFELEKELSSSQNEAAFYSSQLDAIQRQPVRA</sequence>
<evidence type="ECO:0000313" key="3">
    <source>
        <dbReference type="Proteomes" id="UP000245086"/>
    </source>
</evidence>
<keyword evidence="3" id="KW-1185">Reference proteome</keyword>
<comment type="caution">
    <text evidence="2">The sequence shown here is derived from an EMBL/GenBank/DDBJ whole genome shotgun (WGS) entry which is preliminary data.</text>
</comment>
<gene>
    <name evidence="2" type="primary">smc_2</name>
    <name evidence="2" type="ORF">PbB2_02432</name>
</gene>
<feature type="coiled-coil region" evidence="1">
    <location>
        <begin position="372"/>
        <end position="445"/>
    </location>
</feature>
<evidence type="ECO:0000313" key="2">
    <source>
        <dbReference type="EMBL" id="GBF58744.1"/>
    </source>
</evidence>
<dbReference type="AlphaFoldDB" id="A0A2P2ECI2"/>
<dbReference type="Proteomes" id="UP000245086">
    <property type="component" value="Unassembled WGS sequence"/>
</dbReference>
<organism evidence="2 3">
    <name type="scientific">Candidatus Phycosocius bacilliformis</name>
    <dbReference type="NCBI Taxonomy" id="1445552"/>
    <lineage>
        <taxon>Bacteria</taxon>
        <taxon>Pseudomonadati</taxon>
        <taxon>Pseudomonadota</taxon>
        <taxon>Alphaproteobacteria</taxon>
        <taxon>Caulobacterales</taxon>
        <taxon>Caulobacterales incertae sedis</taxon>
        <taxon>Candidatus Phycosocius</taxon>
    </lineage>
</organism>
<feature type="coiled-coil region" evidence="1">
    <location>
        <begin position="288"/>
        <end position="343"/>
    </location>
</feature>
<proteinExistence type="predicted"/>
<feature type="coiled-coil region" evidence="1">
    <location>
        <begin position="116"/>
        <end position="241"/>
    </location>
</feature>
<evidence type="ECO:0000256" key="1">
    <source>
        <dbReference type="SAM" id="Coils"/>
    </source>
</evidence>